<sequence length="69" mass="7996">MPYCIYCWVFSELQNRSACSNTNEHTIVMDADQFNKSSIPSITISGNNATYKNVHKYESYVIKLHKVVY</sequence>
<accession>A0A401RZ49</accession>
<proteinExistence type="predicted"/>
<comment type="caution">
    <text evidence="1">The sequence shown here is derived from an EMBL/GenBank/DDBJ whole genome shotgun (WGS) entry which is preliminary data.</text>
</comment>
<keyword evidence="2" id="KW-1185">Reference proteome</keyword>
<reference evidence="1 2" key="1">
    <citation type="journal article" date="2018" name="Nat. Ecol. Evol.">
        <title>Shark genomes provide insights into elasmobranch evolution and the origin of vertebrates.</title>
        <authorList>
            <person name="Hara Y"/>
            <person name="Yamaguchi K"/>
            <person name="Onimaru K"/>
            <person name="Kadota M"/>
            <person name="Koyanagi M"/>
            <person name="Keeley SD"/>
            <person name="Tatsumi K"/>
            <person name="Tanaka K"/>
            <person name="Motone F"/>
            <person name="Kageyama Y"/>
            <person name="Nozu R"/>
            <person name="Adachi N"/>
            <person name="Nishimura O"/>
            <person name="Nakagawa R"/>
            <person name="Tanegashima C"/>
            <person name="Kiyatake I"/>
            <person name="Matsumoto R"/>
            <person name="Murakumo K"/>
            <person name="Nishida K"/>
            <person name="Terakita A"/>
            <person name="Kuratani S"/>
            <person name="Sato K"/>
            <person name="Hyodo S Kuraku.S."/>
        </authorList>
    </citation>
    <scope>NUCLEOTIDE SEQUENCE [LARGE SCALE GENOMIC DNA]</scope>
</reference>
<gene>
    <name evidence="1" type="ORF">chiPu_0001821</name>
</gene>
<protein>
    <submittedName>
        <fullName evidence="1">Uncharacterized protein</fullName>
    </submittedName>
</protein>
<evidence type="ECO:0000313" key="2">
    <source>
        <dbReference type="Proteomes" id="UP000287033"/>
    </source>
</evidence>
<dbReference type="AlphaFoldDB" id="A0A401RZ49"/>
<name>A0A401RZ49_CHIPU</name>
<dbReference type="Proteomes" id="UP000287033">
    <property type="component" value="Unassembled WGS sequence"/>
</dbReference>
<dbReference type="EMBL" id="BEZZ01000029">
    <property type="protein sequence ID" value="GCC23425.1"/>
    <property type="molecule type" value="Genomic_DNA"/>
</dbReference>
<organism evidence="1 2">
    <name type="scientific">Chiloscyllium punctatum</name>
    <name type="common">Brownbanded bambooshark</name>
    <name type="synonym">Hemiscyllium punctatum</name>
    <dbReference type="NCBI Taxonomy" id="137246"/>
    <lineage>
        <taxon>Eukaryota</taxon>
        <taxon>Metazoa</taxon>
        <taxon>Chordata</taxon>
        <taxon>Craniata</taxon>
        <taxon>Vertebrata</taxon>
        <taxon>Chondrichthyes</taxon>
        <taxon>Elasmobranchii</taxon>
        <taxon>Galeomorphii</taxon>
        <taxon>Galeoidea</taxon>
        <taxon>Orectolobiformes</taxon>
        <taxon>Hemiscylliidae</taxon>
        <taxon>Chiloscyllium</taxon>
    </lineage>
</organism>
<evidence type="ECO:0000313" key="1">
    <source>
        <dbReference type="EMBL" id="GCC23425.1"/>
    </source>
</evidence>